<dbReference type="InterPro" id="IPR011013">
    <property type="entry name" value="Gal_mutarotase_sf_dom"/>
</dbReference>
<dbReference type="SUPFAM" id="SSF48208">
    <property type="entry name" value="Six-hairpin glycosidases"/>
    <property type="match status" value="1"/>
</dbReference>
<evidence type="ECO:0000313" key="6">
    <source>
        <dbReference type="Proteomes" id="UP000198304"/>
    </source>
</evidence>
<name>A0A239KR52_9FIRM</name>
<dbReference type="Pfam" id="PF17167">
    <property type="entry name" value="Glyco_hydro_94"/>
    <property type="match status" value="1"/>
</dbReference>
<keyword evidence="2" id="KW-0808">Transferase</keyword>
<dbReference type="InterPro" id="IPR037018">
    <property type="entry name" value="GH65_N"/>
</dbReference>
<dbReference type="OrthoDB" id="9769991at2"/>
<feature type="domain" description="Glycosyl hydrolase 94 supersandwich" evidence="3">
    <location>
        <begin position="11"/>
        <end position="291"/>
    </location>
</feature>
<accession>A0A239KR52</accession>
<dbReference type="SUPFAM" id="SSF74650">
    <property type="entry name" value="Galactose mutarotase-like"/>
    <property type="match status" value="1"/>
</dbReference>
<dbReference type="InterPro" id="IPR010383">
    <property type="entry name" value="Glyco_hydrolase_94_b-supersand"/>
</dbReference>
<dbReference type="InterPro" id="IPR052047">
    <property type="entry name" value="GH94_Enzymes"/>
</dbReference>
<feature type="domain" description="Glycosyl hydrolase 94 catalytic" evidence="4">
    <location>
        <begin position="305"/>
        <end position="726"/>
    </location>
</feature>
<dbReference type="GO" id="GO:0030246">
    <property type="term" value="F:carbohydrate binding"/>
    <property type="evidence" value="ECO:0007669"/>
    <property type="project" value="InterPro"/>
</dbReference>
<sequence length="818" mass="93737">MKYGYFDNENKEYVITNPCTPVTWINYIGSLEFGGFVDQTGGTAICKGDPALNRMIKYIPQLPNGDFKGETLYLRIKGDKGYQVFSPLYVPTLDQYDRYQCHVGLGYTKIVSEFYGIKTELLIFVPLNDHRVVRAITITNISDDSVNIDAIPVVEYTHFDALKQLTNADWVPQTMQSKMFEDEDHYKVLTQFAFMNKTSKINFFTSSHPISSFESDRKRFLGNNGYSTWRKPYSLFQEELSNYEALRGDNIAALMHHIGVLQPGESKKIITQLGQCADMKAEHKKIKKYRHEEYVESAFQDLKNFWSDYLEKIIVNTPDHAMNTMLNIHNPRQCYITKNWSRDLSLYQLGFGGRGIGFRDSAQDVMGILGHVPEEGRELIEMLLHVQKRDGSAMHQFNAATMEANAGDAREMEDRPQHYSDDHLWIVLAVCAYIKETGNVSFLKKQIPFYEKDKNNKPIESGNVLEHLKRSIEFTRKDVGNHGLPLLGFADWNDTVNLPSGAESVFTANLYGLVLKEMIDLFRYLEDDTTAKQYEIYYETMKENVNKYCWDGEWYIRYFDNHGNPLGSKKNDKGKIYTNAQSWSVISGFAPYERAKQALASVKDMMNTEHGIKLSYPGFNGYIPEKGGITTYPPGAKENGGIFLHSNPWVMIAEALVGNGDLAHGYYSQINPVFKNEMIDQYECEPYCYPQNILGDEHPQFGLGRNTWLSGTASWIYQAAIKYILGIQPTYEGLLINPCIPKAWKGFKITKIFRNATYEIEVMNPNNINRGVKQIVVDDVFVDGQLIPILEDDKKHEVKVLMGQKIPERSTKNELWTF</sequence>
<dbReference type="InterPro" id="IPR012341">
    <property type="entry name" value="6hp_glycosidase-like_sf"/>
</dbReference>
<dbReference type="PANTHER" id="PTHR37469:SF2">
    <property type="entry name" value="CELLOBIONIC ACID PHOSPHORYLASE"/>
    <property type="match status" value="1"/>
</dbReference>
<evidence type="ECO:0000259" key="3">
    <source>
        <dbReference type="Pfam" id="PF06165"/>
    </source>
</evidence>
<dbReference type="RefSeq" id="WP_089285425.1">
    <property type="nucleotide sequence ID" value="NZ_FZOJ01000051.1"/>
</dbReference>
<reference evidence="5 6" key="1">
    <citation type="submission" date="2017-06" db="EMBL/GenBank/DDBJ databases">
        <authorList>
            <person name="Kim H.J."/>
            <person name="Triplett B.A."/>
        </authorList>
    </citation>
    <scope>NUCLEOTIDE SEQUENCE [LARGE SCALE GENOMIC DNA]</scope>
    <source>
        <strain evidence="5 6">SCA</strain>
    </source>
</reference>
<dbReference type="InterPro" id="IPR033432">
    <property type="entry name" value="GH94_catalytic"/>
</dbReference>
<evidence type="ECO:0000313" key="5">
    <source>
        <dbReference type="EMBL" id="SNT20202.1"/>
    </source>
</evidence>
<dbReference type="PANTHER" id="PTHR37469">
    <property type="entry name" value="CELLOBIONIC ACID PHOSPHORYLASE-RELATED"/>
    <property type="match status" value="1"/>
</dbReference>
<organism evidence="5 6">
    <name type="scientific">Anaerovirgula multivorans</name>
    <dbReference type="NCBI Taxonomy" id="312168"/>
    <lineage>
        <taxon>Bacteria</taxon>
        <taxon>Bacillati</taxon>
        <taxon>Bacillota</taxon>
        <taxon>Clostridia</taxon>
        <taxon>Peptostreptococcales</taxon>
        <taxon>Natronincolaceae</taxon>
        <taxon>Anaerovirgula</taxon>
    </lineage>
</organism>
<dbReference type="GO" id="GO:0016757">
    <property type="term" value="F:glycosyltransferase activity"/>
    <property type="evidence" value="ECO:0007669"/>
    <property type="project" value="UniProtKB-KW"/>
</dbReference>
<dbReference type="Gene3D" id="1.50.10.10">
    <property type="match status" value="1"/>
</dbReference>
<dbReference type="InterPro" id="IPR008928">
    <property type="entry name" value="6-hairpin_glycosidase_sf"/>
</dbReference>
<keyword evidence="6" id="KW-1185">Reference proteome</keyword>
<evidence type="ECO:0000256" key="2">
    <source>
        <dbReference type="ARBA" id="ARBA00022679"/>
    </source>
</evidence>
<dbReference type="AlphaFoldDB" id="A0A239KR52"/>
<dbReference type="Gene3D" id="2.60.420.10">
    <property type="entry name" value="Maltose phosphorylase, domain 3"/>
    <property type="match status" value="1"/>
</dbReference>
<dbReference type="Gene3D" id="2.70.98.40">
    <property type="entry name" value="Glycoside hydrolase, family 65, N-terminal domain"/>
    <property type="match status" value="1"/>
</dbReference>
<dbReference type="Proteomes" id="UP000198304">
    <property type="component" value="Unassembled WGS sequence"/>
</dbReference>
<dbReference type="Gene3D" id="1.20.890.20">
    <property type="entry name" value="mpn423 like domain"/>
    <property type="match status" value="1"/>
</dbReference>
<evidence type="ECO:0000256" key="1">
    <source>
        <dbReference type="ARBA" id="ARBA00022676"/>
    </source>
</evidence>
<evidence type="ECO:0000259" key="4">
    <source>
        <dbReference type="Pfam" id="PF17167"/>
    </source>
</evidence>
<gene>
    <name evidence="5" type="ORF">SAMN05446037_105111</name>
</gene>
<protein>
    <submittedName>
        <fullName evidence="5">Cellobiose phosphorylase</fullName>
    </submittedName>
</protein>
<dbReference type="Pfam" id="PF06165">
    <property type="entry name" value="GH94_b-supersand"/>
    <property type="match status" value="1"/>
</dbReference>
<keyword evidence="1" id="KW-0328">Glycosyltransferase</keyword>
<dbReference type="EMBL" id="FZOJ01000051">
    <property type="protein sequence ID" value="SNT20202.1"/>
    <property type="molecule type" value="Genomic_DNA"/>
</dbReference>
<proteinExistence type="predicted"/>
<dbReference type="GO" id="GO:0005975">
    <property type="term" value="P:carbohydrate metabolic process"/>
    <property type="evidence" value="ECO:0007669"/>
    <property type="project" value="InterPro"/>
</dbReference>